<sequence>MTLFLVLTRTSVPEWRHSAQARCDSCPLFDRPAHALQITRNPLCRWCRPSLTAVTGPPLPPPEPLPDVSTATPCLPASGGLTSSCPTCGRVHLSVHSMRAHARRAQPGVIIVCEGLPYGCHNGATVFLTGASRTGRHRSCQACQQARHAGSTNAGARDGPGSSATASSQTPRAADPPTDHGRLCLIHCGNALVVGNWDCDCL</sequence>
<evidence type="ECO:0000313" key="3">
    <source>
        <dbReference type="Proteomes" id="UP000583944"/>
    </source>
</evidence>
<dbReference type="EMBL" id="JABDHM010000073">
    <property type="protein sequence ID" value="KAF5219291.1"/>
    <property type="molecule type" value="Genomic_DNA"/>
</dbReference>
<feature type="compositionally biased region" description="Polar residues" evidence="1">
    <location>
        <begin position="162"/>
        <end position="171"/>
    </location>
</feature>
<dbReference type="Proteomes" id="UP000583944">
    <property type="component" value="Unassembled WGS sequence"/>
</dbReference>
<gene>
    <name evidence="2" type="ORF">ECC02_007716</name>
</gene>
<name>A0A7J6XXR2_TRYCR</name>
<evidence type="ECO:0000256" key="1">
    <source>
        <dbReference type="SAM" id="MobiDB-lite"/>
    </source>
</evidence>
<dbReference type="VEuPathDB" id="TriTrypDB:BCY84_09208"/>
<feature type="region of interest" description="Disordered" evidence="1">
    <location>
        <begin position="151"/>
        <end position="175"/>
    </location>
</feature>
<dbReference type="AlphaFoldDB" id="A0A7J6XXR2"/>
<accession>A0A7J6XXR2</accession>
<comment type="caution">
    <text evidence="2">The sequence shown here is derived from an EMBL/GenBank/DDBJ whole genome shotgun (WGS) entry which is preliminary data.</text>
</comment>
<protein>
    <submittedName>
        <fullName evidence="2">Uncharacterized protein</fullName>
    </submittedName>
</protein>
<dbReference type="VEuPathDB" id="TriTrypDB:ECC02_007716"/>
<organism evidence="2 3">
    <name type="scientific">Trypanosoma cruzi</name>
    <dbReference type="NCBI Taxonomy" id="5693"/>
    <lineage>
        <taxon>Eukaryota</taxon>
        <taxon>Discoba</taxon>
        <taxon>Euglenozoa</taxon>
        <taxon>Kinetoplastea</taxon>
        <taxon>Metakinetoplastina</taxon>
        <taxon>Trypanosomatida</taxon>
        <taxon>Trypanosomatidae</taxon>
        <taxon>Trypanosoma</taxon>
        <taxon>Schizotrypanum</taxon>
    </lineage>
</organism>
<proteinExistence type="predicted"/>
<reference evidence="2 3" key="1">
    <citation type="journal article" date="2019" name="Genome Biol. Evol.">
        <title>Nanopore Sequencing Significantly Improves Genome Assembly of the Protozoan Parasite Trypanosoma cruzi.</title>
        <authorList>
            <person name="Diaz-Viraque F."/>
            <person name="Pita S."/>
            <person name="Greif G."/>
            <person name="de Souza R.C.M."/>
            <person name="Iraola G."/>
            <person name="Robello C."/>
        </authorList>
    </citation>
    <scope>NUCLEOTIDE SEQUENCE [LARGE SCALE GENOMIC DNA]</scope>
    <source>
        <strain evidence="2 3">Berenice</strain>
    </source>
</reference>
<evidence type="ECO:0000313" key="2">
    <source>
        <dbReference type="EMBL" id="KAF5219291.1"/>
    </source>
</evidence>